<comment type="caution">
    <text evidence="4">The sequence shown here is derived from an EMBL/GenBank/DDBJ whole genome shotgun (WGS) entry which is preliminary data.</text>
</comment>
<dbReference type="EMBL" id="CAMXCT020004124">
    <property type="protein sequence ID" value="CAL1161158.1"/>
    <property type="molecule type" value="Genomic_DNA"/>
</dbReference>
<dbReference type="EMBL" id="CAMXCT030004124">
    <property type="protein sequence ID" value="CAL4795095.1"/>
    <property type="molecule type" value="Genomic_DNA"/>
</dbReference>
<evidence type="ECO:0000313" key="6">
    <source>
        <dbReference type="Proteomes" id="UP001152797"/>
    </source>
</evidence>
<keyword evidence="1" id="KW-0479">Metal-binding</keyword>
<evidence type="ECO:0000256" key="1">
    <source>
        <dbReference type="PROSITE-ProRule" id="PRU00175"/>
    </source>
</evidence>
<reference evidence="4" key="1">
    <citation type="submission" date="2022-10" db="EMBL/GenBank/DDBJ databases">
        <authorList>
            <person name="Chen Y."/>
            <person name="Dougan E. K."/>
            <person name="Chan C."/>
            <person name="Rhodes N."/>
            <person name="Thang M."/>
        </authorList>
    </citation>
    <scope>NUCLEOTIDE SEQUENCE</scope>
</reference>
<dbReference type="EMBL" id="CAMXCT010004124">
    <property type="protein sequence ID" value="CAI4007783.1"/>
    <property type="molecule type" value="Genomic_DNA"/>
</dbReference>
<evidence type="ECO:0000313" key="5">
    <source>
        <dbReference type="EMBL" id="CAL4795095.1"/>
    </source>
</evidence>
<name>A0A9P1GCE1_9DINO</name>
<dbReference type="PROSITE" id="PS50089">
    <property type="entry name" value="ZF_RING_2"/>
    <property type="match status" value="1"/>
</dbReference>
<dbReference type="GO" id="GO:0008270">
    <property type="term" value="F:zinc ion binding"/>
    <property type="evidence" value="ECO:0007669"/>
    <property type="project" value="UniProtKB-KW"/>
</dbReference>
<dbReference type="Proteomes" id="UP001152797">
    <property type="component" value="Unassembled WGS sequence"/>
</dbReference>
<feature type="region of interest" description="Disordered" evidence="2">
    <location>
        <begin position="627"/>
        <end position="690"/>
    </location>
</feature>
<dbReference type="AlphaFoldDB" id="A0A9P1GCE1"/>
<dbReference type="InterPro" id="IPR001841">
    <property type="entry name" value="Znf_RING"/>
</dbReference>
<proteinExistence type="predicted"/>
<organism evidence="4">
    <name type="scientific">Cladocopium goreaui</name>
    <dbReference type="NCBI Taxonomy" id="2562237"/>
    <lineage>
        <taxon>Eukaryota</taxon>
        <taxon>Sar</taxon>
        <taxon>Alveolata</taxon>
        <taxon>Dinophyceae</taxon>
        <taxon>Suessiales</taxon>
        <taxon>Symbiodiniaceae</taxon>
        <taxon>Cladocopium</taxon>
    </lineage>
</organism>
<feature type="domain" description="RING-type" evidence="3">
    <location>
        <begin position="551"/>
        <end position="600"/>
    </location>
</feature>
<keyword evidence="6" id="KW-1185">Reference proteome</keyword>
<feature type="compositionally biased region" description="Basic and acidic residues" evidence="2">
    <location>
        <begin position="1019"/>
        <end position="1041"/>
    </location>
</feature>
<keyword evidence="1" id="KW-0863">Zinc-finger</keyword>
<protein>
    <submittedName>
        <fullName evidence="5">Sarcosine dehydrogenase, mitochondrial</fullName>
    </submittedName>
</protein>
<evidence type="ECO:0000313" key="4">
    <source>
        <dbReference type="EMBL" id="CAI4007783.1"/>
    </source>
</evidence>
<evidence type="ECO:0000259" key="3">
    <source>
        <dbReference type="PROSITE" id="PS50089"/>
    </source>
</evidence>
<accession>A0A9P1GCE1</accession>
<gene>
    <name evidence="4" type="ORF">C1SCF055_LOCUS33310</name>
</gene>
<feature type="compositionally biased region" description="Pro residues" evidence="2">
    <location>
        <begin position="669"/>
        <end position="682"/>
    </location>
</feature>
<dbReference type="SUPFAM" id="SSF57850">
    <property type="entry name" value="RING/U-box"/>
    <property type="match status" value="1"/>
</dbReference>
<feature type="non-terminal residue" evidence="4">
    <location>
        <position position="1103"/>
    </location>
</feature>
<keyword evidence="1" id="KW-0862">Zinc</keyword>
<feature type="non-terminal residue" evidence="4">
    <location>
        <position position="1"/>
    </location>
</feature>
<feature type="region of interest" description="Disordered" evidence="2">
    <location>
        <begin position="1019"/>
        <end position="1044"/>
    </location>
</feature>
<reference evidence="5 6" key="2">
    <citation type="submission" date="2024-05" db="EMBL/GenBank/DDBJ databases">
        <authorList>
            <person name="Chen Y."/>
            <person name="Shah S."/>
            <person name="Dougan E. K."/>
            <person name="Thang M."/>
            <person name="Chan C."/>
        </authorList>
    </citation>
    <scope>NUCLEOTIDE SEQUENCE [LARGE SCALE GENOMIC DNA]</scope>
</reference>
<sequence>SALRDNVNFSSQTALQLYCTMVSLFASNTFSSHFVFLDFPGSQSLQQLCCIMVSLFASKLQCHVECAVLRVDDMIPSAASAHCVTCVARFPCLASTCKAFALWCHNDRVVMGTSCLRLRQLWCVCKRLRKVVQIVASGRAFAAVTSYGSVVTWGLPKMVADRAMVRQQLYDVRSVTAAAQGAFAALRHDVSVTWPDAPEEASLSKSCVVGMVCLGKVIQASKVENPWVCASLPLVPEIVAIEFRSPVRWEKGKQVVWHVKEGEMQGKLKEATASGIPCGQLQKMRDPLPSARSSRSRLGKARSGSAVLTLGTPAVRLKFPSQHPSVAGCFFAALCKSRSWQKHQHQKPCRPAQARRGDLTVAVLPNGWQQEGLPFQKQPGETQGDQGRALRENAALAARWQAGNAELGLATSCTVDHSVRSVVPVRLRAHLAERAASGITHHAAPRADESRSFWIPRSGDGSGRADVQRIRLLYKRDLHGDDGLVIVSCDEEDVISPQHAPPNVCRRWRSGALEPIAGVEVDLALPRALDEQNVRLLLVYTGVSLLEMATCEVCGDGFADDAEKHLCSPSRDSCSHVCHADCLQQYRLKQGCPMHDCPFCLQNEDSQEEADDAALQEMEIEAAMEAEAVAEGVKRKTREEAASPVRAGGGPAGKKLATNASPPAGQRSPVPPTQRSPSPESPPFTQGGSEAARLSIPSFGIDIYDDLVGPARDHHAVASDFAFRTREVLPVPFEVSLRTIARKEGTRLRLQPDEEHRRGCVVQIVCAGLHYGNKEKMCTWLNCEDDKTVTGDGATALTHYTFVHQVYGQVSLCEYVLQPTASMFCKRIHATWQTRPVTSDPDQQSQSSKEFLIDFFGWMGRVASNQDKDHYFDKFALPVLRKALQGPSALALDRIIDEFAVEMTIFDLGHALHIWRRQMCLWFAFYRSKQVQALVDPKAVPDVKPPGLADLDAKMKLQRVILSNPRCVGPTSTAHIRSVLNYHFQKEKEEKPAKFVLAAVKDLLKVGILQEVDKKEVEEQAPKLKDKKSAKSKEATLKSEPRGPPGGHAVLYYQTCAWEGLLTNSEAQDMIAKLQLSADAKWHHDNGFYLRDSADADASMRDV</sequence>
<evidence type="ECO:0000256" key="2">
    <source>
        <dbReference type="SAM" id="MobiDB-lite"/>
    </source>
</evidence>
<feature type="compositionally biased region" description="Basic and acidic residues" evidence="2">
    <location>
        <begin position="632"/>
        <end position="641"/>
    </location>
</feature>